<organism evidence="3 4">
    <name type="scientific">Thiothrix lacustris</name>
    <dbReference type="NCBI Taxonomy" id="525917"/>
    <lineage>
        <taxon>Bacteria</taxon>
        <taxon>Pseudomonadati</taxon>
        <taxon>Pseudomonadota</taxon>
        <taxon>Gammaproteobacteria</taxon>
        <taxon>Thiotrichales</taxon>
        <taxon>Thiotrichaceae</taxon>
        <taxon>Thiothrix</taxon>
    </lineage>
</organism>
<proteinExistence type="predicted"/>
<dbReference type="PANTHER" id="PTHR43566:SF2">
    <property type="entry name" value="DUF4143 DOMAIN-CONTAINING PROTEIN"/>
    <property type="match status" value="1"/>
</dbReference>
<dbReference type="Pfam" id="PF13635">
    <property type="entry name" value="DUF4143"/>
    <property type="match status" value="1"/>
</dbReference>
<gene>
    <name evidence="3" type="ORF">BWK73_44430</name>
</gene>
<dbReference type="InterPro" id="IPR011335">
    <property type="entry name" value="Restrct_endonuc-II-like"/>
</dbReference>
<evidence type="ECO:0000259" key="1">
    <source>
        <dbReference type="Pfam" id="PF13173"/>
    </source>
</evidence>
<reference evidence="3 4" key="1">
    <citation type="submission" date="2017-01" db="EMBL/GenBank/DDBJ databases">
        <title>Novel large sulfur bacteria in the metagenomes of groundwater-fed chemosynthetic microbial mats in the Lake Huron basin.</title>
        <authorList>
            <person name="Sharrar A.M."/>
            <person name="Flood B.E."/>
            <person name="Bailey J.V."/>
            <person name="Jones D.S."/>
            <person name="Biddanda B."/>
            <person name="Ruberg S.A."/>
            <person name="Marcus D.N."/>
            <person name="Dick G.J."/>
        </authorList>
    </citation>
    <scope>NUCLEOTIDE SEQUENCE [LARGE SCALE GENOMIC DNA]</scope>
    <source>
        <strain evidence="3">A8</strain>
    </source>
</reference>
<dbReference type="InterPro" id="IPR025420">
    <property type="entry name" value="DUF4143"/>
</dbReference>
<comment type="caution">
    <text evidence="3">The sequence shown here is derived from an EMBL/GenBank/DDBJ whole genome shotgun (WGS) entry which is preliminary data.</text>
</comment>
<protein>
    <submittedName>
        <fullName evidence="3">AAA family ATPase</fullName>
    </submittedName>
</protein>
<evidence type="ECO:0000313" key="3">
    <source>
        <dbReference type="EMBL" id="OQX01929.1"/>
    </source>
</evidence>
<dbReference type="InterPro" id="IPR041682">
    <property type="entry name" value="AAA_14"/>
</dbReference>
<dbReference type="InterPro" id="IPR027417">
    <property type="entry name" value="P-loop_NTPase"/>
</dbReference>
<dbReference type="SUPFAM" id="SSF52540">
    <property type="entry name" value="P-loop containing nucleoside triphosphate hydrolases"/>
    <property type="match status" value="1"/>
</dbReference>
<accession>A0A1Y1QBN2</accession>
<sequence length="387" mass="44034">MIERNASDLLKKLAVGFPVVSITGPRQSGKTTLAQHCFAEKPYVTLEDPDTRDFALHDPRSFLAQFPDGAILDEVQRCPDLFSYLQGIVDRDGRMGLFILTGSQQFSLKEGISQSLAGRVGMVHLLPLAQDELLAAGNLPPTLDEFLYKGAYPPIYTRPVEAFQWYANYVSTYLERDVRQLINVQDLALFQRFLRVCAHHVGQLVNLTQIANDCGISQKTVEAWLSVLEASYLVVRLQPWYRNFNKRLVKTPKLYFYDTGLVCWLLGIREVEQVKFHAMRGALFENLVISECHKHLFNQGEHPEIWFWRDRSGHEVDMVLERGGQFRAVEVKSGQTLSQDQFKGLQFWQELTGNAGKVVLVYGGEQAQQRTVAQVVPWRNLVGLCDN</sequence>
<feature type="domain" description="DUF4143" evidence="2">
    <location>
        <begin position="175"/>
        <end position="334"/>
    </location>
</feature>
<dbReference type="SUPFAM" id="SSF52980">
    <property type="entry name" value="Restriction endonuclease-like"/>
    <property type="match status" value="1"/>
</dbReference>
<dbReference type="EMBL" id="MTEJ01000531">
    <property type="protein sequence ID" value="OQX01929.1"/>
    <property type="molecule type" value="Genomic_DNA"/>
</dbReference>
<dbReference type="Proteomes" id="UP000192491">
    <property type="component" value="Unassembled WGS sequence"/>
</dbReference>
<evidence type="ECO:0000313" key="4">
    <source>
        <dbReference type="Proteomes" id="UP000192491"/>
    </source>
</evidence>
<feature type="domain" description="AAA" evidence="1">
    <location>
        <begin position="18"/>
        <end position="134"/>
    </location>
</feature>
<dbReference type="AlphaFoldDB" id="A0A1Y1QBN2"/>
<dbReference type="PANTHER" id="PTHR43566">
    <property type="entry name" value="CONSERVED PROTEIN"/>
    <property type="match status" value="1"/>
</dbReference>
<evidence type="ECO:0000259" key="2">
    <source>
        <dbReference type="Pfam" id="PF13635"/>
    </source>
</evidence>
<name>A0A1Y1QBN2_9GAMM</name>
<dbReference type="Pfam" id="PF13173">
    <property type="entry name" value="AAA_14"/>
    <property type="match status" value="1"/>
</dbReference>